<reference evidence="1 2" key="1">
    <citation type="journal article" date="2014" name="BMC Genomics">
        <title>Comparative genome sequencing reveals chemotype-specific gene clusters in the toxigenic black mold Stachybotrys.</title>
        <authorList>
            <person name="Semeiks J."/>
            <person name="Borek D."/>
            <person name="Otwinowski Z."/>
            <person name="Grishin N.V."/>
        </authorList>
    </citation>
    <scope>NUCLEOTIDE SEQUENCE [LARGE SCALE GENOMIC DNA]</scope>
    <source>
        <strain evidence="1 2">IBT 40285</strain>
    </source>
</reference>
<dbReference type="Gene3D" id="6.10.140.2220">
    <property type="match status" value="1"/>
</dbReference>
<accession>A0A084QVM8</accession>
<evidence type="ECO:0000313" key="2">
    <source>
        <dbReference type="Proteomes" id="UP000028524"/>
    </source>
</evidence>
<protein>
    <submittedName>
        <fullName evidence="1">Uncharacterized protein</fullName>
    </submittedName>
</protein>
<gene>
    <name evidence="1" type="ORF">S40285_10122</name>
</gene>
<dbReference type="OMA" id="ECQVKGW"/>
<dbReference type="OrthoDB" id="5945798at2759"/>
<proteinExistence type="predicted"/>
<dbReference type="STRING" id="1283841.A0A084QVM8"/>
<sequence>MSPPLDLTNTQRFPSLADLPLVNDDDGDGDSREGWWLIGQIKERMTITQPTVVATDRSGTDFAATFDKDDAGADERAWKKGHCLAIPRARRTASKAGGGFVKVPPGQGGSVRVVPGGWEVLQAMERVQDVCASCEGEGGSRCLGCGVVRYCSKVSRLPPPKPVYLLGWALADGTANGNLGARQECQVKGWTEGGHKKECKAFKAATQIWGDDKQRGDDAAH</sequence>
<evidence type="ECO:0000313" key="1">
    <source>
        <dbReference type="EMBL" id="KFA68013.1"/>
    </source>
</evidence>
<name>A0A084QVM8_STAC4</name>
<dbReference type="InParanoid" id="A0A084QVM8"/>
<keyword evidence="2" id="KW-1185">Reference proteome</keyword>
<organism evidence="1 2">
    <name type="scientific">Stachybotrys chlorohalonatus (strain IBT 40285)</name>
    <dbReference type="NCBI Taxonomy" id="1283841"/>
    <lineage>
        <taxon>Eukaryota</taxon>
        <taxon>Fungi</taxon>
        <taxon>Dikarya</taxon>
        <taxon>Ascomycota</taxon>
        <taxon>Pezizomycotina</taxon>
        <taxon>Sordariomycetes</taxon>
        <taxon>Hypocreomycetidae</taxon>
        <taxon>Hypocreales</taxon>
        <taxon>Stachybotryaceae</taxon>
        <taxon>Stachybotrys</taxon>
    </lineage>
</organism>
<dbReference type="Proteomes" id="UP000028524">
    <property type="component" value="Unassembled WGS sequence"/>
</dbReference>
<dbReference type="SUPFAM" id="SSF144232">
    <property type="entry name" value="HIT/MYND zinc finger-like"/>
    <property type="match status" value="1"/>
</dbReference>
<dbReference type="EMBL" id="KL660061">
    <property type="protein sequence ID" value="KFA68013.1"/>
    <property type="molecule type" value="Genomic_DNA"/>
</dbReference>
<dbReference type="AlphaFoldDB" id="A0A084QVM8"/>
<dbReference type="HOGENOM" id="CLU_076139_0_0_1"/>